<evidence type="ECO:0000313" key="2">
    <source>
        <dbReference type="Proteomes" id="UP001164929"/>
    </source>
</evidence>
<proteinExistence type="predicted"/>
<accession>A0AAD6MHT4</accession>
<protein>
    <submittedName>
        <fullName evidence="1">Uncharacterized protein</fullName>
    </submittedName>
</protein>
<sequence length="35" mass="4009">MEPVKEKPPRLCRHSGAQRALSRWDPVHVIADTVK</sequence>
<dbReference type="EMBL" id="JAQIZT010000009">
    <property type="protein sequence ID" value="KAJ6985587.1"/>
    <property type="molecule type" value="Genomic_DNA"/>
</dbReference>
<dbReference type="Proteomes" id="UP001164929">
    <property type="component" value="Chromosome 9"/>
</dbReference>
<gene>
    <name evidence="1" type="ORF">NC653_023513</name>
</gene>
<organism evidence="1 2">
    <name type="scientific">Populus alba x Populus x berolinensis</name>
    <dbReference type="NCBI Taxonomy" id="444605"/>
    <lineage>
        <taxon>Eukaryota</taxon>
        <taxon>Viridiplantae</taxon>
        <taxon>Streptophyta</taxon>
        <taxon>Embryophyta</taxon>
        <taxon>Tracheophyta</taxon>
        <taxon>Spermatophyta</taxon>
        <taxon>Magnoliopsida</taxon>
        <taxon>eudicotyledons</taxon>
        <taxon>Gunneridae</taxon>
        <taxon>Pentapetalae</taxon>
        <taxon>rosids</taxon>
        <taxon>fabids</taxon>
        <taxon>Malpighiales</taxon>
        <taxon>Salicaceae</taxon>
        <taxon>Saliceae</taxon>
        <taxon>Populus</taxon>
    </lineage>
</organism>
<name>A0AAD6MHT4_9ROSI</name>
<dbReference type="AlphaFoldDB" id="A0AAD6MHT4"/>
<keyword evidence="2" id="KW-1185">Reference proteome</keyword>
<reference evidence="1" key="1">
    <citation type="journal article" date="2023" name="Mol. Ecol. Resour.">
        <title>Chromosome-level genome assembly of a triploid poplar Populus alba 'Berolinensis'.</title>
        <authorList>
            <person name="Chen S."/>
            <person name="Yu Y."/>
            <person name="Wang X."/>
            <person name="Wang S."/>
            <person name="Zhang T."/>
            <person name="Zhou Y."/>
            <person name="He R."/>
            <person name="Meng N."/>
            <person name="Wang Y."/>
            <person name="Liu W."/>
            <person name="Liu Z."/>
            <person name="Liu J."/>
            <person name="Guo Q."/>
            <person name="Huang H."/>
            <person name="Sederoff R.R."/>
            <person name="Wang G."/>
            <person name="Qu G."/>
            <person name="Chen S."/>
        </authorList>
    </citation>
    <scope>NUCLEOTIDE SEQUENCE</scope>
    <source>
        <strain evidence="1">SC-2020</strain>
    </source>
</reference>
<comment type="caution">
    <text evidence="1">The sequence shown here is derived from an EMBL/GenBank/DDBJ whole genome shotgun (WGS) entry which is preliminary data.</text>
</comment>
<evidence type="ECO:0000313" key="1">
    <source>
        <dbReference type="EMBL" id="KAJ6985587.1"/>
    </source>
</evidence>